<dbReference type="NCBIfam" id="TIGR02282">
    <property type="entry name" value="MltB"/>
    <property type="match status" value="1"/>
</dbReference>
<dbReference type="FunFam" id="1.10.8.350:FF:000001">
    <property type="entry name" value="Lytic murein transglycosylase B"/>
    <property type="match status" value="1"/>
</dbReference>
<dbReference type="InterPro" id="IPR043426">
    <property type="entry name" value="MltB-like"/>
</dbReference>
<dbReference type="Gene3D" id="1.10.530.10">
    <property type="match status" value="1"/>
</dbReference>
<dbReference type="AlphaFoldDB" id="A0A5B8R8V7"/>
<organism evidence="2">
    <name type="scientific">uncultured organism</name>
    <dbReference type="NCBI Taxonomy" id="155900"/>
    <lineage>
        <taxon>unclassified sequences</taxon>
        <taxon>environmental samples</taxon>
    </lineage>
</organism>
<dbReference type="EMBL" id="MN079077">
    <property type="protein sequence ID" value="QEA03894.1"/>
    <property type="molecule type" value="Genomic_DNA"/>
</dbReference>
<protein>
    <submittedName>
        <fullName evidence="2">Membrane-bound lytic murein transglycosylase B</fullName>
        <ecNumber evidence="2">4.2.2.-</ecNumber>
    </submittedName>
</protein>
<dbReference type="Gene3D" id="1.10.8.350">
    <property type="entry name" value="Bacterial muramidase"/>
    <property type="match status" value="1"/>
</dbReference>
<proteinExistence type="predicted"/>
<dbReference type="GO" id="GO:0009253">
    <property type="term" value="P:peptidoglycan catabolic process"/>
    <property type="evidence" value="ECO:0007669"/>
    <property type="project" value="TreeGrafter"/>
</dbReference>
<name>A0A5B8R8V7_9ZZZZ</name>
<dbReference type="EC" id="4.2.2.-" evidence="2"/>
<sequence length="341" mass="37511">MRHRPAPARVRSAMGALAVTAALLAGCAVAGAPEPADDEAAFDRFAEQMAREHGLDADRVREVLAASERQQDIIDAMERPAEALPWHRYRGIFLKQARIQAGADFWDEHEALIRRVSEAYGVSPAVLVAIVGVETRYGTYTGRHRVIDALRTLAFDYPPRSGFFRGELADYFLLTREEGIDPLGPKGSYAGAMGMPQFIASSYRAYAVDFNDNGRRDLWDELPDVLGSVANYFARHGWRSGEPVAVPAEVDGDDWRPLADAGGLKPNTTVGELARRGVYPQETLPADAPARLTVLEGEDGPQYWVTLTNFYVITRYNHSPLYAMAVHQLGEAIREARGPGA</sequence>
<dbReference type="PANTHER" id="PTHR30163:SF9">
    <property type="entry name" value="MEMBRANE-BOUND LYTIC MUREIN TRANSGLYCOSYLASE B"/>
    <property type="match status" value="1"/>
</dbReference>
<dbReference type="PANTHER" id="PTHR30163">
    <property type="entry name" value="MEMBRANE-BOUND LYTIC MUREIN TRANSGLYCOSYLASE B"/>
    <property type="match status" value="1"/>
</dbReference>
<dbReference type="Pfam" id="PF13406">
    <property type="entry name" value="SLT_2"/>
    <property type="match status" value="1"/>
</dbReference>
<feature type="domain" description="Transglycosylase SLT" evidence="1">
    <location>
        <begin position="39"/>
        <end position="330"/>
    </location>
</feature>
<dbReference type="InterPro" id="IPR023346">
    <property type="entry name" value="Lysozyme-like_dom_sf"/>
</dbReference>
<dbReference type="SUPFAM" id="SSF53955">
    <property type="entry name" value="Lysozyme-like"/>
    <property type="match status" value="1"/>
</dbReference>
<gene>
    <name evidence="2" type="primary">mltB</name>
    <name evidence="2" type="ORF">KBTEX_00194</name>
</gene>
<accession>A0A5B8R8V7</accession>
<dbReference type="CDD" id="cd13399">
    <property type="entry name" value="Slt35-like"/>
    <property type="match status" value="1"/>
</dbReference>
<reference evidence="2" key="1">
    <citation type="submission" date="2019-06" db="EMBL/GenBank/DDBJ databases">
        <authorList>
            <person name="Murdoch R.W."/>
            <person name="Fathepure B."/>
        </authorList>
    </citation>
    <scope>NUCLEOTIDE SEQUENCE</scope>
</reference>
<evidence type="ECO:0000313" key="2">
    <source>
        <dbReference type="EMBL" id="QEA03894.1"/>
    </source>
</evidence>
<dbReference type="InterPro" id="IPR031304">
    <property type="entry name" value="SLT_2"/>
</dbReference>
<dbReference type="PROSITE" id="PS51257">
    <property type="entry name" value="PROKAR_LIPOPROTEIN"/>
    <property type="match status" value="1"/>
</dbReference>
<keyword evidence="2" id="KW-0456">Lyase</keyword>
<dbReference type="GO" id="GO:0008933">
    <property type="term" value="F:peptidoglycan lytic transglycosylase activity"/>
    <property type="evidence" value="ECO:0007669"/>
    <property type="project" value="TreeGrafter"/>
</dbReference>
<evidence type="ECO:0000259" key="1">
    <source>
        <dbReference type="Pfam" id="PF13406"/>
    </source>
</evidence>
<dbReference type="InterPro" id="IPR011757">
    <property type="entry name" value="Lytic_transglycosylase_MltB"/>
</dbReference>